<dbReference type="RefSeq" id="XP_001245031.2">
    <property type="nucleotide sequence ID" value="XM_001245030.2"/>
</dbReference>
<evidence type="ECO:0000313" key="1">
    <source>
        <dbReference type="EMBL" id="EAS33448.2"/>
    </source>
</evidence>
<dbReference type="EMBL" id="GG704914">
    <property type="protein sequence ID" value="EAS33448.2"/>
    <property type="molecule type" value="Genomic_DNA"/>
</dbReference>
<accession>A0A0E1RX62</accession>
<keyword evidence="2" id="KW-1185">Reference proteome</keyword>
<reference evidence="2" key="2">
    <citation type="journal article" date="2010" name="Genome Res.">
        <title>Population genomic sequencing of Coccidioides fungi reveals recent hybridization and transposon control.</title>
        <authorList>
            <person name="Neafsey D.E."/>
            <person name="Barker B.M."/>
            <person name="Sharpton T.J."/>
            <person name="Stajich J.E."/>
            <person name="Park D.J."/>
            <person name="Whiston E."/>
            <person name="Hung C.-Y."/>
            <person name="McMahan C."/>
            <person name="White J."/>
            <person name="Sykes S."/>
            <person name="Heiman D."/>
            <person name="Young S."/>
            <person name="Zeng Q."/>
            <person name="Abouelleil A."/>
            <person name="Aftuck L."/>
            <person name="Bessette D."/>
            <person name="Brown A."/>
            <person name="FitzGerald M."/>
            <person name="Lui A."/>
            <person name="Macdonald J.P."/>
            <person name="Priest M."/>
            <person name="Orbach M.J."/>
            <person name="Galgiani J.N."/>
            <person name="Kirkland T.N."/>
            <person name="Cole G.T."/>
            <person name="Birren B.W."/>
            <person name="Henn M.R."/>
            <person name="Taylor J.W."/>
            <person name="Rounsley S.D."/>
        </authorList>
    </citation>
    <scope>GENOME REANNOTATION</scope>
    <source>
        <strain evidence="2">RS</strain>
    </source>
</reference>
<evidence type="ECO:0000313" key="2">
    <source>
        <dbReference type="Proteomes" id="UP000001261"/>
    </source>
</evidence>
<organism evidence="1 2">
    <name type="scientific">Coccidioides immitis (strain RS)</name>
    <name type="common">Valley fever fungus</name>
    <dbReference type="NCBI Taxonomy" id="246410"/>
    <lineage>
        <taxon>Eukaryota</taxon>
        <taxon>Fungi</taxon>
        <taxon>Dikarya</taxon>
        <taxon>Ascomycota</taxon>
        <taxon>Pezizomycotina</taxon>
        <taxon>Eurotiomycetes</taxon>
        <taxon>Eurotiomycetidae</taxon>
        <taxon>Onygenales</taxon>
        <taxon>Onygenaceae</taxon>
        <taxon>Coccidioides</taxon>
    </lineage>
</organism>
<dbReference type="GeneID" id="4564819"/>
<dbReference type="KEGG" id="cim:CIMG_04472"/>
<dbReference type="AlphaFoldDB" id="A0A0E1RX62"/>
<gene>
    <name evidence="1" type="ORF">CIMG_04472</name>
</gene>
<dbReference type="InParanoid" id="A0A0E1RX62"/>
<protein>
    <submittedName>
        <fullName evidence="1">Uncharacterized protein</fullName>
    </submittedName>
</protein>
<sequence>MELNWGGHEASDGFASFSRSFDDIFDHSIRTIHGEDYSTANLLLQKIRGRTSKSALSSSLSTAYWSSSRHAGMQWYGEALQSTWLSINKASFSAVNYDRDKMECNSLGRNSRLLRPMSIKLITSTLFPCLKVKLWTHGCQGLKEQLRTGPSNVFRELFWHLVVQVSVRLPDTGLKVISFSNPVGRQDISHISTAIKGGLRNFLEDVTRKRCTIEFARRELANVAFSSQPLRPIFPSDGHEDV</sequence>
<reference evidence="2" key="1">
    <citation type="journal article" date="2009" name="Genome Res.">
        <title>Comparative genomic analyses of the human fungal pathogens Coccidioides and their relatives.</title>
        <authorList>
            <person name="Sharpton T.J."/>
            <person name="Stajich J.E."/>
            <person name="Rounsley S.D."/>
            <person name="Gardner M.J."/>
            <person name="Wortman J.R."/>
            <person name="Jordar V.S."/>
            <person name="Maiti R."/>
            <person name="Kodira C.D."/>
            <person name="Neafsey D.E."/>
            <person name="Zeng Q."/>
            <person name="Hung C.-Y."/>
            <person name="McMahan C."/>
            <person name="Muszewska A."/>
            <person name="Grynberg M."/>
            <person name="Mandel M.A."/>
            <person name="Kellner E.M."/>
            <person name="Barker B.M."/>
            <person name="Galgiani J.N."/>
            <person name="Orbach M.J."/>
            <person name="Kirkland T.N."/>
            <person name="Cole G.T."/>
            <person name="Henn M.R."/>
            <person name="Birren B.W."/>
            <person name="Taylor J.W."/>
        </authorList>
    </citation>
    <scope>NUCLEOTIDE SEQUENCE [LARGE SCALE GENOMIC DNA]</scope>
    <source>
        <strain evidence="2">RS</strain>
    </source>
</reference>
<dbReference type="Proteomes" id="UP000001261">
    <property type="component" value="Unassembled WGS sequence"/>
</dbReference>
<dbReference type="VEuPathDB" id="FungiDB:CIMG_04472"/>
<name>A0A0E1RX62_COCIM</name>
<proteinExistence type="predicted"/>